<dbReference type="AlphaFoldDB" id="W1WMP7"/>
<reference evidence="2 3" key="1">
    <citation type="submission" date="2013-12" db="EMBL/GenBank/DDBJ databases">
        <title>A Varibaculum cambriense genome reconstructed from a premature infant gut community with otherwise low bacterial novelty that shifts toward anaerobic metabolism during the third week of life.</title>
        <authorList>
            <person name="Brown C.T."/>
            <person name="Sharon I."/>
            <person name="Thomas B.C."/>
            <person name="Castelle C.J."/>
            <person name="Morowitz M.J."/>
            <person name="Banfield J.F."/>
        </authorList>
    </citation>
    <scope>NUCLEOTIDE SEQUENCE [LARGE SCALE GENOMIC DNA]</scope>
    <source>
        <strain evidence="3">DORA_A_5_14_21</strain>
    </source>
</reference>
<dbReference type="EMBL" id="AZLZ01002028">
    <property type="protein sequence ID" value="ETJ18365.1"/>
    <property type="molecule type" value="Genomic_DNA"/>
</dbReference>
<dbReference type="Proteomes" id="UP000018853">
    <property type="component" value="Unassembled WGS sequence"/>
</dbReference>
<dbReference type="AntiFam" id="ANF00275">
    <property type="entry name" value="Spurious translation from rRNA (DUF6467)"/>
</dbReference>
<sequence>MVGNHSKSVKAEGSLTARPTSRAGTKVGLSDPVV</sequence>
<organism evidence="2 3">
    <name type="scientific">Escherichia coli DORA_A_5_14_21</name>
    <dbReference type="NCBI Taxonomy" id="1403943"/>
    <lineage>
        <taxon>Bacteria</taxon>
        <taxon>Pseudomonadati</taxon>
        <taxon>Pseudomonadota</taxon>
        <taxon>Gammaproteobacteria</taxon>
        <taxon>Enterobacterales</taxon>
        <taxon>Enterobacteriaceae</taxon>
        <taxon>Escherichia</taxon>
    </lineage>
</organism>
<evidence type="ECO:0000256" key="1">
    <source>
        <dbReference type="SAM" id="MobiDB-lite"/>
    </source>
</evidence>
<accession>W1WMP7</accession>
<name>W1WMP7_ECOLX</name>
<feature type="non-terminal residue" evidence="2">
    <location>
        <position position="34"/>
    </location>
</feature>
<evidence type="ECO:0000313" key="2">
    <source>
        <dbReference type="EMBL" id="ETJ18365.1"/>
    </source>
</evidence>
<protein>
    <submittedName>
        <fullName evidence="2">Uncharacterized protein</fullName>
    </submittedName>
</protein>
<gene>
    <name evidence="2" type="ORF">Q609_ECAC02028G0001</name>
</gene>
<comment type="caution">
    <text evidence="2">The sequence shown here is derived from an EMBL/GenBank/DDBJ whole genome shotgun (WGS) entry which is preliminary data.</text>
</comment>
<evidence type="ECO:0000313" key="3">
    <source>
        <dbReference type="Proteomes" id="UP000018853"/>
    </source>
</evidence>
<proteinExistence type="predicted"/>
<feature type="region of interest" description="Disordered" evidence="1">
    <location>
        <begin position="1"/>
        <end position="34"/>
    </location>
</feature>